<evidence type="ECO:0000313" key="3">
    <source>
        <dbReference type="Proteomes" id="UP000008022"/>
    </source>
</evidence>
<dbReference type="EnsemblPlants" id="ORUFI11G15110.1">
    <property type="protein sequence ID" value="ORUFI11G15110.1"/>
    <property type="gene ID" value="ORUFI11G15110"/>
</dbReference>
<sequence>MRARGGRPLRRRFECSSADPFQASVGLELEVAEAEWETRWRTGSPSFGACVYDGNLGAHDDELAAAGPAVSALGPSSSSVEVEVTDAEGERRRLTGSPSVARRGRTCPEVAAAVRALRSPSPPPPLPHAPVVPASCCRRTRQPVAAVARAGSFD</sequence>
<dbReference type="Proteomes" id="UP000008022">
    <property type="component" value="Unassembled WGS sequence"/>
</dbReference>
<name>A0A0E0R8N5_ORYRU</name>
<dbReference type="HOGENOM" id="CLU_1707178_0_0_1"/>
<feature type="region of interest" description="Disordered" evidence="1">
    <location>
        <begin position="69"/>
        <end position="102"/>
    </location>
</feature>
<organism evidence="2 3">
    <name type="scientific">Oryza rufipogon</name>
    <name type="common">Brownbeard rice</name>
    <name type="synonym">Asian wild rice</name>
    <dbReference type="NCBI Taxonomy" id="4529"/>
    <lineage>
        <taxon>Eukaryota</taxon>
        <taxon>Viridiplantae</taxon>
        <taxon>Streptophyta</taxon>
        <taxon>Embryophyta</taxon>
        <taxon>Tracheophyta</taxon>
        <taxon>Spermatophyta</taxon>
        <taxon>Magnoliopsida</taxon>
        <taxon>Liliopsida</taxon>
        <taxon>Poales</taxon>
        <taxon>Poaceae</taxon>
        <taxon>BOP clade</taxon>
        <taxon>Oryzoideae</taxon>
        <taxon>Oryzeae</taxon>
        <taxon>Oryzinae</taxon>
        <taxon>Oryza</taxon>
    </lineage>
</organism>
<evidence type="ECO:0000313" key="2">
    <source>
        <dbReference type="EnsemblPlants" id="ORUFI11G15110.1"/>
    </source>
</evidence>
<reference evidence="2" key="2">
    <citation type="submission" date="2015-06" db="UniProtKB">
        <authorList>
            <consortium name="EnsemblPlants"/>
        </authorList>
    </citation>
    <scope>IDENTIFICATION</scope>
</reference>
<protein>
    <submittedName>
        <fullName evidence="2">Uncharacterized protein</fullName>
    </submittedName>
</protein>
<dbReference type="AlphaFoldDB" id="A0A0E0R8N5"/>
<accession>A0A0E0R8N5</accession>
<keyword evidence="3" id="KW-1185">Reference proteome</keyword>
<dbReference type="Gramene" id="ORUFI11G15110.1">
    <property type="protein sequence ID" value="ORUFI11G15110.1"/>
    <property type="gene ID" value="ORUFI11G15110"/>
</dbReference>
<reference evidence="3" key="1">
    <citation type="submission" date="2013-06" db="EMBL/GenBank/DDBJ databases">
        <authorList>
            <person name="Zhao Q."/>
        </authorList>
    </citation>
    <scope>NUCLEOTIDE SEQUENCE</scope>
    <source>
        <strain evidence="3">cv. W1943</strain>
    </source>
</reference>
<proteinExistence type="predicted"/>
<evidence type="ECO:0000256" key="1">
    <source>
        <dbReference type="SAM" id="MobiDB-lite"/>
    </source>
</evidence>